<reference evidence="4" key="1">
    <citation type="journal article" date="2014" name="Int. J. Syst. Evol. Microbiol.">
        <title>Complete genome sequence of Corynebacterium casei LMG S-19264T (=DSM 44701T), isolated from a smear-ripened cheese.</title>
        <authorList>
            <consortium name="US DOE Joint Genome Institute (JGI-PGF)"/>
            <person name="Walter F."/>
            <person name="Albersmeier A."/>
            <person name="Kalinowski J."/>
            <person name="Ruckert C."/>
        </authorList>
    </citation>
    <scope>NUCLEOTIDE SEQUENCE</scope>
    <source>
        <strain evidence="4">KCTC 22169</strain>
    </source>
</reference>
<dbReference type="GO" id="GO:0042597">
    <property type="term" value="C:periplasmic space"/>
    <property type="evidence" value="ECO:0007669"/>
    <property type="project" value="UniProtKB-SubCell"/>
</dbReference>
<sequence>MTLKKTLGFTLATAGLMSSALAADIRFDGFPDYDSQLEAILGGFDQHDVDMLMNEHGGHHDKLKTNLATGSGAGDVVLIDRGFVGSFINQGGFVDLTEEYAPYKDGFADYAVAQGTSADGRQYAVPVDLGPGVVYYRRDYMEDMGYDLDDVMTSWDSYIDYGRELKKHDVLLMGNAMALATAYWNFNVESGNGLYFDANGEPLVTGPRFQRAFELAKTVREEGMDANIAEWTEEWYAGFREGRFATQMSGAWLLGHLKNWMAPDTAGNWGVSNLPDNTYGTWGGSFLAIPKQSDNPEAAWDLIEYMISEDMQLAGFQNIAAFPAHTDTYDDPMFGESIDFLRGQKARLLFADIAENVEPVEPHEGDQIAESLVTTALEQVLNDGVDIDTALANAERQIKRRVR</sequence>
<dbReference type="AlphaFoldDB" id="A0A918KTM4"/>
<dbReference type="PANTHER" id="PTHR43649">
    <property type="entry name" value="ARABINOSE-BINDING PROTEIN-RELATED"/>
    <property type="match status" value="1"/>
</dbReference>
<organism evidence="4 5">
    <name type="scientific">Saccharospirillum salsuginis</name>
    <dbReference type="NCBI Taxonomy" id="418750"/>
    <lineage>
        <taxon>Bacteria</taxon>
        <taxon>Pseudomonadati</taxon>
        <taxon>Pseudomonadota</taxon>
        <taxon>Gammaproteobacteria</taxon>
        <taxon>Oceanospirillales</taxon>
        <taxon>Saccharospirillaceae</taxon>
        <taxon>Saccharospirillum</taxon>
    </lineage>
</organism>
<proteinExistence type="inferred from homology"/>
<evidence type="ECO:0000313" key="5">
    <source>
        <dbReference type="Proteomes" id="UP000626148"/>
    </source>
</evidence>
<evidence type="ECO:0000256" key="2">
    <source>
        <dbReference type="ARBA" id="ARBA00008520"/>
    </source>
</evidence>
<dbReference type="Pfam" id="PF13416">
    <property type="entry name" value="SBP_bac_8"/>
    <property type="match status" value="1"/>
</dbReference>
<accession>A0A918KTM4</accession>
<reference evidence="4" key="2">
    <citation type="submission" date="2020-09" db="EMBL/GenBank/DDBJ databases">
        <authorList>
            <person name="Sun Q."/>
            <person name="Kim S."/>
        </authorList>
    </citation>
    <scope>NUCLEOTIDE SEQUENCE</scope>
    <source>
        <strain evidence="4">KCTC 22169</strain>
    </source>
</reference>
<gene>
    <name evidence="4" type="primary">cebE</name>
    <name evidence="4" type="ORF">GCM10007392_45690</name>
</gene>
<feature type="chain" id="PRO_5037847893" evidence="3">
    <location>
        <begin position="23"/>
        <end position="403"/>
    </location>
</feature>
<keyword evidence="5" id="KW-1185">Reference proteome</keyword>
<evidence type="ECO:0000313" key="4">
    <source>
        <dbReference type="EMBL" id="GGX73101.1"/>
    </source>
</evidence>
<name>A0A918KTM4_9GAMM</name>
<dbReference type="Gene3D" id="3.40.190.10">
    <property type="entry name" value="Periplasmic binding protein-like II"/>
    <property type="match status" value="1"/>
</dbReference>
<comment type="subcellular location">
    <subcellularLocation>
        <location evidence="1">Periplasm</location>
    </subcellularLocation>
</comment>
<dbReference type="InterPro" id="IPR006059">
    <property type="entry name" value="SBP"/>
</dbReference>
<dbReference type="InterPro" id="IPR050490">
    <property type="entry name" value="Bact_solute-bd_prot1"/>
</dbReference>
<comment type="similarity">
    <text evidence="2">Belongs to the bacterial solute-binding protein 1 family.</text>
</comment>
<evidence type="ECO:0000256" key="1">
    <source>
        <dbReference type="ARBA" id="ARBA00004418"/>
    </source>
</evidence>
<dbReference type="PANTHER" id="PTHR43649:SF32">
    <property type="entry name" value="SUGAR BINDING SECRETED PROTEIN"/>
    <property type="match status" value="1"/>
</dbReference>
<dbReference type="Proteomes" id="UP000626148">
    <property type="component" value="Unassembled WGS sequence"/>
</dbReference>
<comment type="caution">
    <text evidence="4">The sequence shown here is derived from an EMBL/GenBank/DDBJ whole genome shotgun (WGS) entry which is preliminary data.</text>
</comment>
<feature type="signal peptide" evidence="3">
    <location>
        <begin position="1"/>
        <end position="22"/>
    </location>
</feature>
<protein>
    <submittedName>
        <fullName evidence="4">Sugar ABC transporter substrate-binding protein</fullName>
    </submittedName>
</protein>
<dbReference type="EMBL" id="BMXR01000016">
    <property type="protein sequence ID" value="GGX73101.1"/>
    <property type="molecule type" value="Genomic_DNA"/>
</dbReference>
<keyword evidence="3" id="KW-0732">Signal</keyword>
<dbReference type="SUPFAM" id="SSF53850">
    <property type="entry name" value="Periplasmic binding protein-like II"/>
    <property type="match status" value="1"/>
</dbReference>
<evidence type="ECO:0000256" key="3">
    <source>
        <dbReference type="SAM" id="SignalP"/>
    </source>
</evidence>
<dbReference type="RefSeq" id="WP_189613174.1">
    <property type="nucleotide sequence ID" value="NZ_BMXR01000016.1"/>
</dbReference>